<dbReference type="AlphaFoldDB" id="A0A0D6DVQ6"/>
<accession>A0A0D6DVQ6</accession>
<evidence type="ECO:0000256" key="2">
    <source>
        <dbReference type="SAM" id="SignalP"/>
    </source>
</evidence>
<feature type="compositionally biased region" description="Polar residues" evidence="1">
    <location>
        <begin position="63"/>
        <end position="75"/>
    </location>
</feature>
<proteinExistence type="predicted"/>
<dbReference type="Gene3D" id="3.80.10.10">
    <property type="entry name" value="Ribonuclease Inhibitor"/>
    <property type="match status" value="1"/>
</dbReference>
<dbReference type="Pfam" id="PF03382">
    <property type="entry name" value="DUF285"/>
    <property type="match status" value="1"/>
</dbReference>
<sequence length="445" mass="48500">MKQNKLFTLFSLTLLSTGTPLTSIVQAGTVIKDAPAITAASNNDTKIVNKKETNSEITEGQKTDNQNPESPVTDSQKVDKQETVVSTTDEQVIYAIPSSIPQALSEAVKAETVTWGDAPWAFDKDSGILAIGSGQLNEANNSPWRRTDGKAIKADGIKKIIFVGETQAPRYSSDLFANLSSLNQIVGLEGFDTSEVIEMSRMFLGDIALTTLDLSKLNTSKVWSTVDMFEGCTSLTSLNLSKFDTSSLTNLGGMFKNCSSLKTLDLSSFDTSEVTTMRGMFNNTTLTSLTLGDKFHFLGTDSELTLAYPSDALREGKYVSGNWTNKDNTAVSYKPDDFIANYGTNDLKAGTYVAETKPLVWGDANWAFDKDSGVLTIASGQLDEAKDSPWNRNDDKKIDKKQIKKIIFTGATKSPKNSRSLFEDLNNLTEIDGLTNLDTSEVTDM</sequence>
<dbReference type="HOGENOM" id="CLU_615089_0_0_9"/>
<dbReference type="SUPFAM" id="SSF52058">
    <property type="entry name" value="L domain-like"/>
    <property type="match status" value="1"/>
</dbReference>
<dbReference type="InterPro" id="IPR005046">
    <property type="entry name" value="DUF285"/>
</dbReference>
<evidence type="ECO:0000313" key="4">
    <source>
        <dbReference type="Proteomes" id="UP000033166"/>
    </source>
</evidence>
<dbReference type="NCBIfam" id="TIGR02167">
    <property type="entry name" value="Liste_lipo_26"/>
    <property type="match status" value="4"/>
</dbReference>
<dbReference type="InterPro" id="IPR032675">
    <property type="entry name" value="LRR_dom_sf"/>
</dbReference>
<organism evidence="3 4">
    <name type="scientific">Pseudolactococcus piscium MKFS47</name>
    <dbReference type="NCBI Taxonomy" id="297352"/>
    <lineage>
        <taxon>Bacteria</taxon>
        <taxon>Bacillati</taxon>
        <taxon>Bacillota</taxon>
        <taxon>Bacilli</taxon>
        <taxon>Lactobacillales</taxon>
        <taxon>Streptococcaceae</taxon>
        <taxon>Pseudolactococcus</taxon>
    </lineage>
</organism>
<feature type="compositionally biased region" description="Basic and acidic residues" evidence="1">
    <location>
        <begin position="48"/>
        <end position="62"/>
    </location>
</feature>
<feature type="chain" id="PRO_5002302812" evidence="2">
    <location>
        <begin position="28"/>
        <end position="445"/>
    </location>
</feature>
<protein>
    <submittedName>
        <fullName evidence="3">Cell surface protein, DUF208-containing</fullName>
    </submittedName>
</protein>
<evidence type="ECO:0000256" key="1">
    <source>
        <dbReference type="SAM" id="MobiDB-lite"/>
    </source>
</evidence>
<dbReference type="EMBL" id="LN774769">
    <property type="protein sequence ID" value="CEN27570.1"/>
    <property type="molecule type" value="Genomic_DNA"/>
</dbReference>
<dbReference type="KEGG" id="lpk:LACPI_0370"/>
<reference evidence="4" key="1">
    <citation type="submission" date="2015-01" db="EMBL/GenBank/DDBJ databases">
        <authorList>
            <person name="Andreevskaya M."/>
        </authorList>
    </citation>
    <scope>NUCLEOTIDE SEQUENCE [LARGE SCALE GENOMIC DNA]</scope>
    <source>
        <strain evidence="4">MKFS47</strain>
    </source>
</reference>
<dbReference type="RefSeq" id="WP_047914830.1">
    <property type="nucleotide sequence ID" value="NZ_LN774769.1"/>
</dbReference>
<feature type="signal peptide" evidence="2">
    <location>
        <begin position="1"/>
        <end position="27"/>
    </location>
</feature>
<evidence type="ECO:0000313" key="3">
    <source>
        <dbReference type="EMBL" id="CEN27570.1"/>
    </source>
</evidence>
<dbReference type="InterPro" id="IPR011889">
    <property type="entry name" value="Liste_lipo_26"/>
</dbReference>
<feature type="region of interest" description="Disordered" evidence="1">
    <location>
        <begin position="48"/>
        <end position="81"/>
    </location>
</feature>
<keyword evidence="2" id="KW-0732">Signal</keyword>
<name>A0A0D6DVQ6_9LACT</name>
<dbReference type="Proteomes" id="UP000033166">
    <property type="component" value="Chromosome I"/>
</dbReference>
<gene>
    <name evidence="3" type="ORF">LACPI_0370</name>
</gene>